<dbReference type="GO" id="GO:0051701">
    <property type="term" value="P:biological process involved in interaction with host"/>
    <property type="evidence" value="ECO:0007669"/>
    <property type="project" value="TreeGrafter"/>
</dbReference>
<evidence type="ECO:0000259" key="2">
    <source>
        <dbReference type="Pfam" id="PF11887"/>
    </source>
</evidence>
<dbReference type="NCBIfam" id="TIGR00996">
    <property type="entry name" value="Mtu_fam_mce"/>
    <property type="match status" value="1"/>
</dbReference>
<evidence type="ECO:0000313" key="4">
    <source>
        <dbReference type="Proteomes" id="UP000316256"/>
    </source>
</evidence>
<dbReference type="OrthoDB" id="3460188at2"/>
<sequence>MLAWLPPRVAALGLVAALIAAVTVALVSYRGGLAGTVPVFVDSGRSGLSMQSGAAVKMHGVQVGRVRAVRQEGGGAVLELNLDRVAAQDIPADVGAQISSSTVFGTKYVTLLDAGKGAAQEASGLAAGTVIPADHVSVELNSVFENLSSVLKAVEPEKLNAVLGAVATALDGRGAALGQSLEDADRVLSSVNAIRPQLESDIRGAASAAGLYADVAPDLLAVIDNLAVTGDTVVDRRADLDRLLLEVTGLGTVGSRVLGARAPEITTVLNLMRPTTALLSEYAPGLTCFLQGADETRKLAEPVSGGNGRTMLLKSALILGDPAYTYQQDLPRVQASGGPRCGGLPKLSMDQVPAPYLVADTGSNPYRAGNTGPVLNPTTLLRLLTGAPSGAAR</sequence>
<organism evidence="3 4">
    <name type="scientific">Rhodococcus spelaei</name>
    <dbReference type="NCBI Taxonomy" id="2546320"/>
    <lineage>
        <taxon>Bacteria</taxon>
        <taxon>Bacillati</taxon>
        <taxon>Actinomycetota</taxon>
        <taxon>Actinomycetes</taxon>
        <taxon>Mycobacteriales</taxon>
        <taxon>Nocardiaceae</taxon>
        <taxon>Rhodococcus</taxon>
    </lineage>
</organism>
<feature type="domain" description="Mce/MlaD" evidence="1">
    <location>
        <begin position="39"/>
        <end position="111"/>
    </location>
</feature>
<dbReference type="GO" id="GO:0005576">
    <property type="term" value="C:extracellular region"/>
    <property type="evidence" value="ECO:0007669"/>
    <property type="project" value="TreeGrafter"/>
</dbReference>
<evidence type="ECO:0000313" key="3">
    <source>
        <dbReference type="EMBL" id="TQF74942.1"/>
    </source>
</evidence>
<comment type="caution">
    <text evidence="3">The sequence shown here is derived from an EMBL/GenBank/DDBJ whole genome shotgun (WGS) entry which is preliminary data.</text>
</comment>
<dbReference type="RefSeq" id="WP_142095027.1">
    <property type="nucleotide sequence ID" value="NZ_VIGH01000001.1"/>
</dbReference>
<name>A0A541BRH5_9NOCA</name>
<feature type="domain" description="Mammalian cell entry C-terminal" evidence="2">
    <location>
        <begin position="123"/>
        <end position="339"/>
    </location>
</feature>
<reference evidence="3 4" key="1">
    <citation type="submission" date="2019-06" db="EMBL/GenBank/DDBJ databases">
        <title>Rhodococcus spaelei sp. nov., isolated from a cave.</title>
        <authorList>
            <person name="Lee S.D."/>
        </authorList>
    </citation>
    <scope>NUCLEOTIDE SEQUENCE [LARGE SCALE GENOMIC DNA]</scope>
    <source>
        <strain evidence="3 4">C9-5</strain>
    </source>
</reference>
<accession>A0A541BRH5</accession>
<dbReference type="InterPro" id="IPR024516">
    <property type="entry name" value="Mce_C"/>
</dbReference>
<dbReference type="AlphaFoldDB" id="A0A541BRH5"/>
<keyword evidence="4" id="KW-1185">Reference proteome</keyword>
<dbReference type="Pfam" id="PF11887">
    <property type="entry name" value="Mce4_CUP1"/>
    <property type="match status" value="1"/>
</dbReference>
<proteinExistence type="predicted"/>
<dbReference type="InterPro" id="IPR005693">
    <property type="entry name" value="Mce"/>
</dbReference>
<dbReference type="InterPro" id="IPR003399">
    <property type="entry name" value="Mce/MlaD"/>
</dbReference>
<gene>
    <name evidence="3" type="ORF">FK531_02455</name>
</gene>
<dbReference type="PANTHER" id="PTHR33371">
    <property type="entry name" value="INTERMEMBRANE PHOSPHOLIPID TRANSPORT SYSTEM BINDING PROTEIN MLAD-RELATED"/>
    <property type="match status" value="1"/>
</dbReference>
<dbReference type="PANTHER" id="PTHR33371:SF19">
    <property type="entry name" value="MCE-FAMILY PROTEIN MCE4A"/>
    <property type="match status" value="1"/>
</dbReference>
<evidence type="ECO:0000259" key="1">
    <source>
        <dbReference type="Pfam" id="PF02470"/>
    </source>
</evidence>
<dbReference type="InterPro" id="IPR052336">
    <property type="entry name" value="MlaD_Phospholipid_Transporter"/>
</dbReference>
<dbReference type="Proteomes" id="UP000316256">
    <property type="component" value="Unassembled WGS sequence"/>
</dbReference>
<dbReference type="EMBL" id="VIGH01000001">
    <property type="protein sequence ID" value="TQF74942.1"/>
    <property type="molecule type" value="Genomic_DNA"/>
</dbReference>
<dbReference type="Pfam" id="PF02470">
    <property type="entry name" value="MlaD"/>
    <property type="match status" value="1"/>
</dbReference>
<protein>
    <submittedName>
        <fullName evidence="3">MCE family protein</fullName>
    </submittedName>
</protein>